<dbReference type="EMBL" id="AJMU01000065">
    <property type="protein sequence ID" value="EIG24957.1"/>
    <property type="molecule type" value="Genomic_DNA"/>
</dbReference>
<organism evidence="8 9">
    <name type="scientific">Haemophilus paraphrohaemolyticus HK411</name>
    <dbReference type="NCBI Taxonomy" id="1095743"/>
    <lineage>
        <taxon>Bacteria</taxon>
        <taxon>Pseudomonadati</taxon>
        <taxon>Pseudomonadota</taxon>
        <taxon>Gammaproteobacteria</taxon>
        <taxon>Pasteurellales</taxon>
        <taxon>Pasteurellaceae</taxon>
        <taxon>Haemophilus</taxon>
    </lineage>
</organism>
<evidence type="ECO:0000256" key="3">
    <source>
        <dbReference type="ARBA" id="ARBA00022475"/>
    </source>
</evidence>
<gene>
    <name evidence="8" type="ORF">HMPREF1054_1366</name>
</gene>
<evidence type="ECO:0000313" key="9">
    <source>
        <dbReference type="Proteomes" id="UP000003345"/>
    </source>
</evidence>
<feature type="transmembrane region" description="Helical" evidence="7">
    <location>
        <begin position="160"/>
        <end position="177"/>
    </location>
</feature>
<dbReference type="InterPro" id="IPR036259">
    <property type="entry name" value="MFS_trans_sf"/>
</dbReference>
<evidence type="ECO:0000256" key="1">
    <source>
        <dbReference type="ARBA" id="ARBA00004651"/>
    </source>
</evidence>
<dbReference type="PANTHER" id="PTHR23517">
    <property type="entry name" value="RESISTANCE PROTEIN MDTM, PUTATIVE-RELATED-RELATED"/>
    <property type="match status" value="1"/>
</dbReference>
<sequence length="355" mass="40097">MLYLQKLLLIRRFFSTLAFFSMQTVFFIYLQKKGLSNSEIAFSLSLLFFCNQALAIFAGIWGDRFGLAKMMLLGCFLDVLAYIFFLSADHYFLLLLATTCFGLGSCLFGTNAKACLLAIAGNEYAEKTRLQGKYLKVTSMSSMGAPLLVIPFIKYDHINALIWACFAIEAILFVLMIKPFSQIQAVQKLVKFRFSQIRDIMTKDFLFVHLMLFIPLSIATSFFVIFPFLFDNKLGMPEHSPIALFVNGLLTVLLQSIFSRKINLTPKQTAWVAPILAVGIVVPWFLTLHYLSIYTAYLYLVIFTVIEVYALTAMANLLVKFDNGTHRGFIFGASRLLLSLATVGVMNLIPHLFLV</sequence>
<dbReference type="PANTHER" id="PTHR23517:SF3">
    <property type="entry name" value="INTEGRAL MEMBRANE TRANSPORT PROTEIN"/>
    <property type="match status" value="1"/>
</dbReference>
<keyword evidence="5 7" id="KW-1133">Transmembrane helix</keyword>
<dbReference type="Pfam" id="PF07690">
    <property type="entry name" value="MFS_1"/>
    <property type="match status" value="1"/>
</dbReference>
<feature type="transmembrane region" description="Helical" evidence="7">
    <location>
        <begin position="205"/>
        <end position="230"/>
    </location>
</feature>
<proteinExistence type="predicted"/>
<reference evidence="8 9" key="1">
    <citation type="submission" date="2012-04" db="EMBL/GenBank/DDBJ databases">
        <authorList>
            <person name="Harkins D.M."/>
            <person name="Madupu R."/>
            <person name="Durkin A.S."/>
            <person name="Torralba M."/>
            <person name="Methe B."/>
            <person name="Sutton G.G."/>
            <person name="Nelson K.E."/>
        </authorList>
    </citation>
    <scope>NUCLEOTIDE SEQUENCE [LARGE SCALE GENOMIC DNA]</scope>
    <source>
        <strain evidence="8 9">HK411</strain>
    </source>
</reference>
<keyword evidence="3" id="KW-1003">Cell membrane</keyword>
<dbReference type="InterPro" id="IPR011701">
    <property type="entry name" value="MFS"/>
</dbReference>
<feature type="transmembrane region" description="Helical" evidence="7">
    <location>
        <begin position="42"/>
        <end position="60"/>
    </location>
</feature>
<dbReference type="Proteomes" id="UP000003345">
    <property type="component" value="Unassembled WGS sequence"/>
</dbReference>
<feature type="transmembrane region" description="Helical" evidence="7">
    <location>
        <begin position="12"/>
        <end position="30"/>
    </location>
</feature>
<comment type="subcellular location">
    <subcellularLocation>
        <location evidence="1">Cell membrane</location>
        <topology evidence="1">Multi-pass membrane protein</topology>
    </subcellularLocation>
</comment>
<name>I2NGJ6_9PAST</name>
<evidence type="ECO:0000256" key="4">
    <source>
        <dbReference type="ARBA" id="ARBA00022692"/>
    </source>
</evidence>
<feature type="transmembrane region" description="Helical" evidence="7">
    <location>
        <begin position="67"/>
        <end position="85"/>
    </location>
</feature>
<dbReference type="AlphaFoldDB" id="I2NGJ6"/>
<keyword evidence="2" id="KW-0813">Transport</keyword>
<evidence type="ECO:0000256" key="2">
    <source>
        <dbReference type="ARBA" id="ARBA00022448"/>
    </source>
</evidence>
<comment type="caution">
    <text evidence="8">The sequence shown here is derived from an EMBL/GenBank/DDBJ whole genome shotgun (WGS) entry which is preliminary data.</text>
</comment>
<accession>I2NGJ6</accession>
<keyword evidence="6 7" id="KW-0472">Membrane</keyword>
<evidence type="ECO:0000313" key="8">
    <source>
        <dbReference type="EMBL" id="EIG24957.1"/>
    </source>
</evidence>
<evidence type="ECO:0000256" key="5">
    <source>
        <dbReference type="ARBA" id="ARBA00022989"/>
    </source>
</evidence>
<dbReference type="SUPFAM" id="SSF103473">
    <property type="entry name" value="MFS general substrate transporter"/>
    <property type="match status" value="1"/>
</dbReference>
<dbReference type="GO" id="GO:0022857">
    <property type="term" value="F:transmembrane transporter activity"/>
    <property type="evidence" value="ECO:0007669"/>
    <property type="project" value="InterPro"/>
</dbReference>
<dbReference type="PATRIC" id="fig|1095743.3.peg.1311"/>
<keyword evidence="4 7" id="KW-0812">Transmembrane</keyword>
<feature type="transmembrane region" description="Helical" evidence="7">
    <location>
        <begin position="270"/>
        <end position="291"/>
    </location>
</feature>
<feature type="transmembrane region" description="Helical" evidence="7">
    <location>
        <begin position="91"/>
        <end position="122"/>
    </location>
</feature>
<feature type="transmembrane region" description="Helical" evidence="7">
    <location>
        <begin position="297"/>
        <end position="317"/>
    </location>
</feature>
<protein>
    <submittedName>
        <fullName evidence="8">Transporter, major facilitator family protein</fullName>
    </submittedName>
</protein>
<evidence type="ECO:0000256" key="6">
    <source>
        <dbReference type="ARBA" id="ARBA00023136"/>
    </source>
</evidence>
<dbReference type="InterPro" id="IPR050171">
    <property type="entry name" value="MFS_Transporters"/>
</dbReference>
<evidence type="ECO:0000256" key="7">
    <source>
        <dbReference type="SAM" id="Phobius"/>
    </source>
</evidence>
<feature type="transmembrane region" description="Helical" evidence="7">
    <location>
        <begin position="134"/>
        <end position="154"/>
    </location>
</feature>
<dbReference type="Gene3D" id="1.20.1250.20">
    <property type="entry name" value="MFS general substrate transporter like domains"/>
    <property type="match status" value="1"/>
</dbReference>
<dbReference type="GO" id="GO:0005886">
    <property type="term" value="C:plasma membrane"/>
    <property type="evidence" value="ECO:0007669"/>
    <property type="project" value="UniProtKB-SubCell"/>
</dbReference>
<feature type="transmembrane region" description="Helical" evidence="7">
    <location>
        <begin position="242"/>
        <end position="258"/>
    </location>
</feature>
<feature type="transmembrane region" description="Helical" evidence="7">
    <location>
        <begin position="329"/>
        <end position="349"/>
    </location>
</feature>
<dbReference type="eggNOG" id="COG2814">
    <property type="taxonomic scope" value="Bacteria"/>
</dbReference>